<proteinExistence type="predicted"/>
<organism evidence="2 3">
    <name type="scientific">Chryseobacterium aquaeductus</name>
    <dbReference type="NCBI Taxonomy" id="2675056"/>
    <lineage>
        <taxon>Bacteria</taxon>
        <taxon>Pseudomonadati</taxon>
        <taxon>Bacteroidota</taxon>
        <taxon>Flavobacteriia</taxon>
        <taxon>Flavobacteriales</taxon>
        <taxon>Weeksellaceae</taxon>
        <taxon>Chryseobacterium group</taxon>
        <taxon>Chryseobacterium</taxon>
    </lineage>
</organism>
<evidence type="ECO:0000256" key="1">
    <source>
        <dbReference type="SAM" id="Phobius"/>
    </source>
</evidence>
<feature type="transmembrane region" description="Helical" evidence="1">
    <location>
        <begin position="12"/>
        <end position="41"/>
    </location>
</feature>
<keyword evidence="1" id="KW-0472">Membrane</keyword>
<evidence type="ECO:0000313" key="2">
    <source>
        <dbReference type="EMBL" id="CAD7798192.1"/>
    </source>
</evidence>
<name>A0A9N8MD85_9FLAO</name>
<protein>
    <recommendedName>
        <fullName evidence="4">DUF4190 domain-containing protein</fullName>
    </recommendedName>
</protein>
<evidence type="ECO:0000313" key="3">
    <source>
        <dbReference type="Proteomes" id="UP000662618"/>
    </source>
</evidence>
<reference evidence="2" key="1">
    <citation type="submission" date="2020-12" db="EMBL/GenBank/DDBJ databases">
        <authorList>
            <person name="Rodrigo-Torres L."/>
            <person name="Arahal R. D."/>
            <person name="Lucena T."/>
        </authorList>
    </citation>
    <scope>NUCLEOTIDE SEQUENCE</scope>
    <source>
        <strain evidence="2">CECT 9390</strain>
    </source>
</reference>
<dbReference type="NCBIfam" id="NF040945">
    <property type="entry name" value="CCC_membrane"/>
    <property type="match status" value="1"/>
</dbReference>
<dbReference type="RefSeq" id="WP_162086843.1">
    <property type="nucleotide sequence ID" value="NZ_CAJIMS010000001.1"/>
</dbReference>
<dbReference type="Pfam" id="PF07666">
    <property type="entry name" value="MpPF26"/>
    <property type="match status" value="1"/>
</dbReference>
<accession>A0A9N8MD85</accession>
<sequence>MNQQNLPNATAVLVLGIVSIVGCCCYGIPGIIAGAIGLYLFNKDKALYLQNPDQYLNYNNLNTGRILSIIGISISLLYIITIVIFGFVFGWDALTDQELMQERLKDMQNQ</sequence>
<comment type="caution">
    <text evidence="2">The sequence shown here is derived from an EMBL/GenBank/DDBJ whole genome shotgun (WGS) entry which is preliminary data.</text>
</comment>
<dbReference type="AlphaFoldDB" id="A0A9N8MD85"/>
<keyword evidence="1" id="KW-1133">Transmembrane helix</keyword>
<dbReference type="InterPro" id="IPR011655">
    <property type="entry name" value="MpPF26"/>
</dbReference>
<keyword evidence="1" id="KW-0812">Transmembrane</keyword>
<keyword evidence="3" id="KW-1185">Reference proteome</keyword>
<dbReference type="EMBL" id="CAJIMS010000001">
    <property type="protein sequence ID" value="CAD7798192.1"/>
    <property type="molecule type" value="Genomic_DNA"/>
</dbReference>
<dbReference type="Proteomes" id="UP000662618">
    <property type="component" value="Unassembled WGS sequence"/>
</dbReference>
<gene>
    <name evidence="2" type="ORF">CHRY9390_00296</name>
</gene>
<feature type="transmembrane region" description="Helical" evidence="1">
    <location>
        <begin position="66"/>
        <end position="91"/>
    </location>
</feature>
<evidence type="ECO:0008006" key="4">
    <source>
        <dbReference type="Google" id="ProtNLM"/>
    </source>
</evidence>